<dbReference type="CDD" id="cd00267">
    <property type="entry name" value="ABC_ATPase"/>
    <property type="match status" value="1"/>
</dbReference>
<evidence type="ECO:0000259" key="1">
    <source>
        <dbReference type="Pfam" id="PF00004"/>
    </source>
</evidence>
<dbReference type="GO" id="GO:0016887">
    <property type="term" value="F:ATP hydrolysis activity"/>
    <property type="evidence" value="ECO:0007669"/>
    <property type="project" value="InterPro"/>
</dbReference>
<dbReference type="AlphaFoldDB" id="A0A6J4VBW6"/>
<dbReference type="Gene3D" id="3.40.50.300">
    <property type="entry name" value="P-loop containing nucleotide triphosphate hydrolases"/>
    <property type="match status" value="1"/>
</dbReference>
<dbReference type="InterPro" id="IPR027417">
    <property type="entry name" value="P-loop_NTPase"/>
</dbReference>
<sequence length="200" mass="22897">MSTGAAGSDPWQSLADCRRLIVIGTSGAGKTTLARELASLLGSPFVELDALHWDPNWTPAPPETFRARVAAATAGERWVVDGGYSAVRDLLWPRADTLIWLDYPIRVNLWRLLRRTCRRIATRAELWNSNRESFRLDFLSRDSLFVWVLKTHRRRRREYARLLARPEYAALTVVRLRSPRATERWLETAVGQWASEPVGQ</sequence>
<dbReference type="InterPro" id="IPR052922">
    <property type="entry name" value="Cytidylate_Kinase-2"/>
</dbReference>
<accession>A0A6J4VBW6</accession>
<dbReference type="EMBL" id="CADCWN010000179">
    <property type="protein sequence ID" value="CAA9574349.1"/>
    <property type="molecule type" value="Genomic_DNA"/>
</dbReference>
<organism evidence="2">
    <name type="scientific">uncultured Thermomicrobiales bacterium</name>
    <dbReference type="NCBI Taxonomy" id="1645740"/>
    <lineage>
        <taxon>Bacteria</taxon>
        <taxon>Pseudomonadati</taxon>
        <taxon>Thermomicrobiota</taxon>
        <taxon>Thermomicrobia</taxon>
        <taxon>Thermomicrobiales</taxon>
        <taxon>environmental samples</taxon>
    </lineage>
</organism>
<dbReference type="SUPFAM" id="SSF52540">
    <property type="entry name" value="P-loop containing nucleoside triphosphate hydrolases"/>
    <property type="match status" value="1"/>
</dbReference>
<gene>
    <name evidence="2" type="ORF">AVDCRST_MAG18-2363</name>
</gene>
<name>A0A6J4VBW6_9BACT</name>
<dbReference type="PANTHER" id="PTHR37816:SF1">
    <property type="entry name" value="TOXIN"/>
    <property type="match status" value="1"/>
</dbReference>
<dbReference type="GO" id="GO:0005524">
    <property type="term" value="F:ATP binding"/>
    <property type="evidence" value="ECO:0007669"/>
    <property type="project" value="InterPro"/>
</dbReference>
<feature type="domain" description="ATPase AAA-type core" evidence="1">
    <location>
        <begin position="21"/>
        <end position="73"/>
    </location>
</feature>
<dbReference type="PANTHER" id="PTHR37816">
    <property type="entry name" value="YALI0E33011P"/>
    <property type="match status" value="1"/>
</dbReference>
<dbReference type="Pfam" id="PF00004">
    <property type="entry name" value="AAA"/>
    <property type="match status" value="1"/>
</dbReference>
<dbReference type="InterPro" id="IPR003959">
    <property type="entry name" value="ATPase_AAA_core"/>
</dbReference>
<reference evidence="2" key="1">
    <citation type="submission" date="2020-02" db="EMBL/GenBank/DDBJ databases">
        <authorList>
            <person name="Meier V. D."/>
        </authorList>
    </citation>
    <scope>NUCLEOTIDE SEQUENCE</scope>
    <source>
        <strain evidence="2">AVDCRST_MAG18</strain>
    </source>
</reference>
<protein>
    <recommendedName>
        <fullName evidence="1">ATPase AAA-type core domain-containing protein</fullName>
    </recommendedName>
</protein>
<proteinExistence type="predicted"/>
<evidence type="ECO:0000313" key="2">
    <source>
        <dbReference type="EMBL" id="CAA9574349.1"/>
    </source>
</evidence>